<gene>
    <name evidence="2" type="ORF">SAMN05428963_102184</name>
</gene>
<keyword evidence="2" id="KW-0238">DNA-binding</keyword>
<dbReference type="InterPro" id="IPR000835">
    <property type="entry name" value="HTH_MarR-typ"/>
</dbReference>
<evidence type="ECO:0000313" key="3">
    <source>
        <dbReference type="Proteomes" id="UP000190135"/>
    </source>
</evidence>
<evidence type="ECO:0000313" key="2">
    <source>
        <dbReference type="EMBL" id="SJZ68092.1"/>
    </source>
</evidence>
<evidence type="ECO:0000259" key="1">
    <source>
        <dbReference type="SMART" id="SM00347"/>
    </source>
</evidence>
<accession>A0A1T4MM63</accession>
<dbReference type="Proteomes" id="UP000190135">
    <property type="component" value="Unassembled WGS sequence"/>
</dbReference>
<dbReference type="PANTHER" id="PTHR33164:SF89">
    <property type="entry name" value="MARR FAMILY REGULATORY PROTEIN"/>
    <property type="match status" value="1"/>
</dbReference>
<dbReference type="RefSeq" id="WP_165690773.1">
    <property type="nucleotide sequence ID" value="NZ_FUXL01000002.1"/>
</dbReference>
<dbReference type="AlphaFoldDB" id="A0A1T4MM63"/>
<dbReference type="InterPro" id="IPR036388">
    <property type="entry name" value="WH-like_DNA-bd_sf"/>
</dbReference>
<dbReference type="EMBL" id="FUXL01000002">
    <property type="protein sequence ID" value="SJZ68092.1"/>
    <property type="molecule type" value="Genomic_DNA"/>
</dbReference>
<keyword evidence="3" id="KW-1185">Reference proteome</keyword>
<proteinExistence type="predicted"/>
<dbReference type="GO" id="GO:0003677">
    <property type="term" value="F:DNA binding"/>
    <property type="evidence" value="ECO:0007669"/>
    <property type="project" value="UniProtKB-KW"/>
</dbReference>
<feature type="domain" description="HTH marR-type" evidence="1">
    <location>
        <begin position="24"/>
        <end position="126"/>
    </location>
</feature>
<dbReference type="STRING" id="1365950.SAMN05428963_102184"/>
<sequence>MTSDLTSAPALASLMEQLARRIHSQGYAADLFPAQWSALRYLASAPPNLRTAIDLARFQGLASGAVARTVRTLVSKGLIAKGGTIGRGRAEQLNLTDAGRALLEEDPLRHIAAALETLCQDDRRALSQGIEIAIKATMSGNETDAATGK</sequence>
<name>A0A1T4MM63_9HYPH</name>
<dbReference type="SMART" id="SM00347">
    <property type="entry name" value="HTH_MARR"/>
    <property type="match status" value="1"/>
</dbReference>
<organism evidence="2 3">
    <name type="scientific">Consotaella salsifontis</name>
    <dbReference type="NCBI Taxonomy" id="1365950"/>
    <lineage>
        <taxon>Bacteria</taxon>
        <taxon>Pseudomonadati</taxon>
        <taxon>Pseudomonadota</taxon>
        <taxon>Alphaproteobacteria</taxon>
        <taxon>Hyphomicrobiales</taxon>
        <taxon>Aurantimonadaceae</taxon>
        <taxon>Consotaella</taxon>
    </lineage>
</organism>
<dbReference type="InterPro" id="IPR039422">
    <property type="entry name" value="MarR/SlyA-like"/>
</dbReference>
<dbReference type="GO" id="GO:0003700">
    <property type="term" value="F:DNA-binding transcription factor activity"/>
    <property type="evidence" value="ECO:0007669"/>
    <property type="project" value="InterPro"/>
</dbReference>
<reference evidence="2 3" key="1">
    <citation type="submission" date="2017-02" db="EMBL/GenBank/DDBJ databases">
        <authorList>
            <person name="Peterson S.W."/>
        </authorList>
    </citation>
    <scope>NUCLEOTIDE SEQUENCE [LARGE SCALE GENOMIC DNA]</scope>
    <source>
        <strain evidence="2 3">USBA 369</strain>
    </source>
</reference>
<protein>
    <submittedName>
        <fullName evidence="2">DNA-binding transcriptional regulator, MarR family</fullName>
    </submittedName>
</protein>
<dbReference type="SUPFAM" id="SSF46785">
    <property type="entry name" value="Winged helix' DNA-binding domain"/>
    <property type="match status" value="1"/>
</dbReference>
<dbReference type="PANTHER" id="PTHR33164">
    <property type="entry name" value="TRANSCRIPTIONAL REGULATOR, MARR FAMILY"/>
    <property type="match status" value="1"/>
</dbReference>
<dbReference type="GO" id="GO:0006950">
    <property type="term" value="P:response to stress"/>
    <property type="evidence" value="ECO:0007669"/>
    <property type="project" value="TreeGrafter"/>
</dbReference>
<dbReference type="Pfam" id="PF12802">
    <property type="entry name" value="MarR_2"/>
    <property type="match status" value="1"/>
</dbReference>
<dbReference type="InterPro" id="IPR036390">
    <property type="entry name" value="WH_DNA-bd_sf"/>
</dbReference>
<dbReference type="Gene3D" id="1.10.10.10">
    <property type="entry name" value="Winged helix-like DNA-binding domain superfamily/Winged helix DNA-binding domain"/>
    <property type="match status" value="1"/>
</dbReference>